<evidence type="ECO:0008006" key="4">
    <source>
        <dbReference type="Google" id="ProtNLM"/>
    </source>
</evidence>
<protein>
    <recommendedName>
        <fullName evidence="4">Sugar transporter</fullName>
    </recommendedName>
</protein>
<proteinExistence type="predicted"/>
<accession>A0A258FLR1</accession>
<keyword evidence="1" id="KW-1133">Transmembrane helix</keyword>
<dbReference type="Proteomes" id="UP000215595">
    <property type="component" value="Unassembled WGS sequence"/>
</dbReference>
<evidence type="ECO:0000313" key="3">
    <source>
        <dbReference type="Proteomes" id="UP000215595"/>
    </source>
</evidence>
<evidence type="ECO:0000256" key="1">
    <source>
        <dbReference type="SAM" id="Phobius"/>
    </source>
</evidence>
<dbReference type="AlphaFoldDB" id="A0A258FLR1"/>
<name>A0A258FLR1_9CAUL</name>
<keyword evidence="1" id="KW-0472">Membrane</keyword>
<evidence type="ECO:0000313" key="2">
    <source>
        <dbReference type="EMBL" id="OYX32904.1"/>
    </source>
</evidence>
<organism evidence="2 3">
    <name type="scientific">Brevundimonas subvibrioides</name>
    <dbReference type="NCBI Taxonomy" id="74313"/>
    <lineage>
        <taxon>Bacteria</taxon>
        <taxon>Pseudomonadati</taxon>
        <taxon>Pseudomonadota</taxon>
        <taxon>Alphaproteobacteria</taxon>
        <taxon>Caulobacterales</taxon>
        <taxon>Caulobacteraceae</taxon>
        <taxon>Brevundimonas</taxon>
    </lineage>
</organism>
<feature type="transmembrane region" description="Helical" evidence="1">
    <location>
        <begin position="64"/>
        <end position="85"/>
    </location>
</feature>
<gene>
    <name evidence="2" type="ORF">B7Z01_09685</name>
</gene>
<feature type="transmembrane region" description="Helical" evidence="1">
    <location>
        <begin position="92"/>
        <end position="112"/>
    </location>
</feature>
<comment type="caution">
    <text evidence="2">The sequence shown here is derived from an EMBL/GenBank/DDBJ whole genome shotgun (WGS) entry which is preliminary data.</text>
</comment>
<reference evidence="2 3" key="1">
    <citation type="submission" date="2017-03" db="EMBL/GenBank/DDBJ databases">
        <title>Lifting the veil on microbial sulfur biogeochemistry in mining wastewaters.</title>
        <authorList>
            <person name="Kantor R.S."/>
            <person name="Colenbrander Nelson T."/>
            <person name="Marshall S."/>
            <person name="Bennett D."/>
            <person name="Apte S."/>
            <person name="Camacho D."/>
            <person name="Thomas B.C."/>
            <person name="Warren L.A."/>
            <person name="Banfield J.F."/>
        </authorList>
    </citation>
    <scope>NUCLEOTIDE SEQUENCE [LARGE SCALE GENOMIC DNA]</scope>
    <source>
        <strain evidence="2">32-69-9</strain>
    </source>
</reference>
<sequence length="151" mass="16590">MVSIMSASSGAKVPWHLWVVGSVGLLWNAFGCIDYTMTALQGEVWLRQMGMTDAQITSYEAMPAWMTAVWAIGVWGAMLGTVLLLLRKKLAVPVFVISLIAYVGSLVYAYALSDQAATMPDGTWIMQAVILVGCLFFVLYSRMMAQRGLLR</sequence>
<keyword evidence="1" id="KW-0812">Transmembrane</keyword>
<feature type="transmembrane region" description="Helical" evidence="1">
    <location>
        <begin position="124"/>
        <end position="141"/>
    </location>
</feature>
<dbReference type="EMBL" id="NCEB01000019">
    <property type="protein sequence ID" value="OYX32904.1"/>
    <property type="molecule type" value="Genomic_DNA"/>
</dbReference>